<protein>
    <recommendedName>
        <fullName evidence="1">2EXR domain-containing protein</fullName>
    </recommendedName>
</protein>
<accession>A0ABR4PFL8</accession>
<evidence type="ECO:0000313" key="3">
    <source>
        <dbReference type="Proteomes" id="UP001629113"/>
    </source>
</evidence>
<dbReference type="Pfam" id="PF20150">
    <property type="entry name" value="2EXR"/>
    <property type="match status" value="1"/>
</dbReference>
<proteinExistence type="predicted"/>
<dbReference type="PANTHER" id="PTHR35910">
    <property type="entry name" value="2EXR DOMAIN-CONTAINING PROTEIN"/>
    <property type="match status" value="1"/>
</dbReference>
<reference evidence="2 3" key="1">
    <citation type="submission" date="2024-06" db="EMBL/GenBank/DDBJ databases">
        <title>Complete genome of Phlyctema vagabunda strain 19-DSS-EL-015.</title>
        <authorList>
            <person name="Fiorenzani C."/>
        </authorList>
    </citation>
    <scope>NUCLEOTIDE SEQUENCE [LARGE SCALE GENOMIC DNA]</scope>
    <source>
        <strain evidence="2 3">19-DSS-EL-015</strain>
    </source>
</reference>
<name>A0ABR4PFL8_9HELO</name>
<dbReference type="Proteomes" id="UP001629113">
    <property type="component" value="Unassembled WGS sequence"/>
</dbReference>
<feature type="domain" description="2EXR" evidence="1">
    <location>
        <begin position="34"/>
        <end position="102"/>
    </location>
</feature>
<sequence>MNSLRWVINSISEPYGLLDDTPAALNRRPGMKNFHMFMDLPFELRSMIWRFSYPNPRILSLGRSEEYTFNSVFNATKFPPILLALMHVNHEAREEIRRVYCILNTSMLDTVTPRLQVPCPPTDLMNTSIWLSRGSICLNVYEDYLFFDKFIRMRLSRGRVQSLAPSMVMILLRPRHLALSMNVWKKCRRQWLRIFRSMRALKDLVFVLEGRSTPFQVPQPVLCDLKFIERYEVGLVDESDLSALWMLRIQEDINREKLAFPEWVVPTISFQGIARNFRDLSPFMCV</sequence>
<keyword evidence="3" id="KW-1185">Reference proteome</keyword>
<dbReference type="EMBL" id="JBFCZG010000005">
    <property type="protein sequence ID" value="KAL3422131.1"/>
    <property type="molecule type" value="Genomic_DNA"/>
</dbReference>
<evidence type="ECO:0000259" key="1">
    <source>
        <dbReference type="Pfam" id="PF20150"/>
    </source>
</evidence>
<organism evidence="2 3">
    <name type="scientific">Phlyctema vagabunda</name>
    <dbReference type="NCBI Taxonomy" id="108571"/>
    <lineage>
        <taxon>Eukaryota</taxon>
        <taxon>Fungi</taxon>
        <taxon>Dikarya</taxon>
        <taxon>Ascomycota</taxon>
        <taxon>Pezizomycotina</taxon>
        <taxon>Leotiomycetes</taxon>
        <taxon>Helotiales</taxon>
        <taxon>Dermateaceae</taxon>
        <taxon>Phlyctema</taxon>
    </lineage>
</organism>
<dbReference type="InterPro" id="IPR045518">
    <property type="entry name" value="2EXR"/>
</dbReference>
<comment type="caution">
    <text evidence="2">The sequence shown here is derived from an EMBL/GenBank/DDBJ whole genome shotgun (WGS) entry which is preliminary data.</text>
</comment>
<evidence type="ECO:0000313" key="2">
    <source>
        <dbReference type="EMBL" id="KAL3422131.1"/>
    </source>
</evidence>
<dbReference type="PANTHER" id="PTHR35910:SF6">
    <property type="entry name" value="2EXR DOMAIN-CONTAINING PROTEIN"/>
    <property type="match status" value="1"/>
</dbReference>
<gene>
    <name evidence="2" type="ORF">PVAG01_06287</name>
</gene>